<dbReference type="NCBIfam" id="NF038404">
    <property type="entry name" value="perm_prefix_2"/>
    <property type="match status" value="1"/>
</dbReference>
<dbReference type="InterPro" id="IPR025857">
    <property type="entry name" value="MacB_PCD"/>
</dbReference>
<evidence type="ECO:0000259" key="8">
    <source>
        <dbReference type="Pfam" id="PF12704"/>
    </source>
</evidence>
<feature type="transmembrane region" description="Helical" evidence="6">
    <location>
        <begin position="97"/>
        <end position="120"/>
    </location>
</feature>
<evidence type="ECO:0000256" key="4">
    <source>
        <dbReference type="ARBA" id="ARBA00022989"/>
    </source>
</evidence>
<dbReference type="InterPro" id="IPR050250">
    <property type="entry name" value="Macrolide_Exporter_MacB"/>
</dbReference>
<feature type="domain" description="MacB-like periplasmic core" evidence="8">
    <location>
        <begin position="99"/>
        <end position="280"/>
    </location>
</feature>
<reference evidence="9" key="1">
    <citation type="submission" date="2023-06" db="EMBL/GenBank/DDBJ databases">
        <title>Genomic of Parafulvivirga corallium.</title>
        <authorList>
            <person name="Wang G."/>
        </authorList>
    </citation>
    <scope>NUCLEOTIDE SEQUENCE</scope>
    <source>
        <strain evidence="9">BMA10</strain>
    </source>
</reference>
<comment type="subcellular location">
    <subcellularLocation>
        <location evidence="1">Cell membrane</location>
        <topology evidence="1">Multi-pass membrane protein</topology>
    </subcellularLocation>
</comment>
<evidence type="ECO:0000256" key="5">
    <source>
        <dbReference type="ARBA" id="ARBA00023136"/>
    </source>
</evidence>
<evidence type="ECO:0000256" key="1">
    <source>
        <dbReference type="ARBA" id="ARBA00004651"/>
    </source>
</evidence>
<feature type="transmembrane region" description="Helical" evidence="6">
    <location>
        <begin position="788"/>
        <end position="814"/>
    </location>
</feature>
<feature type="transmembrane region" description="Helical" evidence="6">
    <location>
        <begin position="834"/>
        <end position="855"/>
    </location>
</feature>
<comment type="caution">
    <text evidence="9">The sequence shown here is derived from an EMBL/GenBank/DDBJ whole genome shotgun (WGS) entry which is preliminary data.</text>
</comment>
<organism evidence="9 10">
    <name type="scientific">Splendidivirga corallicola</name>
    <dbReference type="NCBI Taxonomy" id="3051826"/>
    <lineage>
        <taxon>Bacteria</taxon>
        <taxon>Pseudomonadati</taxon>
        <taxon>Bacteroidota</taxon>
        <taxon>Cytophagia</taxon>
        <taxon>Cytophagales</taxon>
        <taxon>Splendidivirgaceae</taxon>
        <taxon>Splendidivirga</taxon>
    </lineage>
</organism>
<keyword evidence="5 6" id="KW-0472">Membrane</keyword>
<feature type="transmembrane region" description="Helical" evidence="6">
    <location>
        <begin position="361"/>
        <end position="389"/>
    </location>
</feature>
<feature type="domain" description="MacB-like periplasmic core" evidence="8">
    <location>
        <begin position="512"/>
        <end position="710"/>
    </location>
</feature>
<protein>
    <submittedName>
        <fullName evidence="9">Permease prefix domain 2-containing transporter</fullName>
    </submittedName>
</protein>
<proteinExistence type="predicted"/>
<accession>A0ABT8KP91</accession>
<evidence type="ECO:0000259" key="7">
    <source>
        <dbReference type="Pfam" id="PF02687"/>
    </source>
</evidence>
<name>A0ABT8KP91_9BACT</name>
<sequence>MGDIKHQPPRLALKFFRWYCRPDRLEELEGDLLEFYHLRLKHGGSPRSANIHFWWNVIRFYKPYAKSKTKIDPFMVSLFKSYFKLTIRHSWKNRGPVAINVVGLGLALSMCVFVYMMYAYNLEFDSFYKNTDDIYRVHAITLHNGEEKRNEFSPTALDDKLRNDISGINQTCSYFTRSITVKKGKDFFSERAGIVSADFAEMFEIPLRYGSFAQFGNQPIVYLTEALALKYFGKNEALGEKLMLYLSDDNKLEVIVGGVFEKIPLNSSFRFEILVSQHNYFRALNIDPNDWSNGRFVGHYLKLSSIQKEHITAEINRHILVQNEKHKELKIKRFELVRFQDPMPEDLIIGASYVNARVSAAALIIFSTLALMVFLIACFNLANTSMALIARRLKEIGIRKTLGSGSRRILIQFLFEMGIVSFLAFIIAVSTANLTSVAIMSQFGVSFLLQDIDLTGIILFISGFLLFTTMVAGLLPALYAWKFQPVAIMRKSVKLKGVSWLNKALTVAQYGLSIAVLVAGITFSQNADFLDELDLGYQDERIYDIPLENEYFVPIKREIDQLPGVVTAGAANHLGNFGRYAERVSLQIDTMFHEVRYYAVRPKYLDLMEVQIASGRTFLEGNGKAEQNTILVSQSFADQFFKDQEAINQEVKINGERKTIVGITIDIIDDVVKAAQLMPTVIALSKENENRHLVVKVSHGDMKQIEDKLKIIWSKYIDQPYTGFLQKDFALGTAGQDTKALHKIFLTLAILSGFLSIVGIFSLAKLNVTKRIKEISIRKVLGASLKELLLTINSSFIIILLVAMVVGSALGYLISNAVLDSIYKYHVSASLLTSLLSGLFIIVLALIMISSVAFVPAHSNPVNGLSNE</sequence>
<evidence type="ECO:0000313" key="9">
    <source>
        <dbReference type="EMBL" id="MDN5202549.1"/>
    </source>
</evidence>
<feature type="domain" description="ABC3 transporter permease C-terminal" evidence="7">
    <location>
        <begin position="369"/>
        <end position="485"/>
    </location>
</feature>
<keyword evidence="3 6" id="KW-0812">Transmembrane</keyword>
<feature type="transmembrane region" description="Helical" evidence="6">
    <location>
        <begin position="744"/>
        <end position="768"/>
    </location>
</feature>
<dbReference type="InterPro" id="IPR003838">
    <property type="entry name" value="ABC3_permease_C"/>
</dbReference>
<feature type="transmembrane region" description="Helical" evidence="6">
    <location>
        <begin position="454"/>
        <end position="479"/>
    </location>
</feature>
<dbReference type="RefSeq" id="WP_346752573.1">
    <property type="nucleotide sequence ID" value="NZ_JAUJEA010000004.1"/>
</dbReference>
<evidence type="ECO:0000256" key="2">
    <source>
        <dbReference type="ARBA" id="ARBA00022475"/>
    </source>
</evidence>
<evidence type="ECO:0000256" key="6">
    <source>
        <dbReference type="SAM" id="Phobius"/>
    </source>
</evidence>
<feature type="domain" description="ABC3 transporter permease C-terminal" evidence="7">
    <location>
        <begin position="748"/>
        <end position="857"/>
    </location>
</feature>
<dbReference type="PANTHER" id="PTHR30572:SF18">
    <property type="entry name" value="ABC-TYPE MACROLIDE FAMILY EXPORT SYSTEM PERMEASE COMPONENT 2"/>
    <property type="match status" value="1"/>
</dbReference>
<keyword evidence="4 6" id="KW-1133">Transmembrane helix</keyword>
<dbReference type="PANTHER" id="PTHR30572">
    <property type="entry name" value="MEMBRANE COMPONENT OF TRANSPORTER-RELATED"/>
    <property type="match status" value="1"/>
</dbReference>
<dbReference type="Pfam" id="PF02687">
    <property type="entry name" value="FtsX"/>
    <property type="match status" value="2"/>
</dbReference>
<keyword evidence="2" id="KW-1003">Cell membrane</keyword>
<evidence type="ECO:0000256" key="3">
    <source>
        <dbReference type="ARBA" id="ARBA00022692"/>
    </source>
</evidence>
<feature type="transmembrane region" description="Helical" evidence="6">
    <location>
        <begin position="409"/>
        <end position="434"/>
    </location>
</feature>
<dbReference type="EMBL" id="JAUJEA010000004">
    <property type="protein sequence ID" value="MDN5202549.1"/>
    <property type="molecule type" value="Genomic_DNA"/>
</dbReference>
<keyword evidence="10" id="KW-1185">Reference proteome</keyword>
<dbReference type="Pfam" id="PF12704">
    <property type="entry name" value="MacB_PCD"/>
    <property type="match status" value="2"/>
</dbReference>
<gene>
    <name evidence="9" type="ORF">QQ008_14270</name>
</gene>
<dbReference type="Proteomes" id="UP001172082">
    <property type="component" value="Unassembled WGS sequence"/>
</dbReference>
<dbReference type="InterPro" id="IPR047699">
    <property type="entry name" value="Permease_put_prefix"/>
</dbReference>
<feature type="transmembrane region" description="Helical" evidence="6">
    <location>
        <begin position="500"/>
        <end position="523"/>
    </location>
</feature>
<evidence type="ECO:0000313" key="10">
    <source>
        <dbReference type="Proteomes" id="UP001172082"/>
    </source>
</evidence>